<evidence type="ECO:0000259" key="2">
    <source>
        <dbReference type="Pfam" id="PF00483"/>
    </source>
</evidence>
<dbReference type="PANTHER" id="PTHR43523">
    <property type="entry name" value="GLUCOSE-1-PHOSPHATE ADENYLYLTRANSFERASE-RELATED"/>
    <property type="match status" value="1"/>
</dbReference>
<comment type="caution">
    <text evidence="4">The sequence shown here is derived from an EMBL/GenBank/DDBJ whole genome shotgun (WGS) entry which is preliminary data.</text>
</comment>
<reference evidence="4" key="1">
    <citation type="submission" date="2020-12" db="EMBL/GenBank/DDBJ databases">
        <title>Clostridium thailandense sp. nov., a novel acetogenic bacterium isolated from peat land soil in Thailand.</title>
        <authorList>
            <person name="Chaikitkaew S."/>
            <person name="Birkeland N.K."/>
        </authorList>
    </citation>
    <scope>NUCLEOTIDE SEQUENCE</scope>
    <source>
        <strain evidence="4">PL3</strain>
    </source>
</reference>
<dbReference type="Pfam" id="PF24894">
    <property type="entry name" value="Hexapep_GlmU"/>
    <property type="match status" value="1"/>
</dbReference>
<keyword evidence="5" id="KW-1185">Reference proteome</keyword>
<dbReference type="InterPro" id="IPR005835">
    <property type="entry name" value="NTP_transferase_dom"/>
</dbReference>
<dbReference type="Pfam" id="PF00483">
    <property type="entry name" value="NTP_transferase"/>
    <property type="match status" value="1"/>
</dbReference>
<keyword evidence="4" id="KW-0548">Nucleotidyltransferase</keyword>
<proteinExistence type="inferred from homology"/>
<dbReference type="CDD" id="cd02508">
    <property type="entry name" value="ADP_Glucose_PP"/>
    <property type="match status" value="1"/>
</dbReference>
<dbReference type="InterPro" id="IPR011832">
    <property type="entry name" value="GlgDAde_trans"/>
</dbReference>
<keyword evidence="4" id="KW-0808">Transferase</keyword>
<organism evidence="4 5">
    <name type="scientific">Clostridium thailandense</name>
    <dbReference type="NCBI Taxonomy" id="2794346"/>
    <lineage>
        <taxon>Bacteria</taxon>
        <taxon>Bacillati</taxon>
        <taxon>Bacillota</taxon>
        <taxon>Clostridia</taxon>
        <taxon>Eubacteriales</taxon>
        <taxon>Clostridiaceae</taxon>
        <taxon>Clostridium</taxon>
    </lineage>
</organism>
<name>A0A949TYM9_9CLOT</name>
<dbReference type="InterPro" id="IPR056818">
    <property type="entry name" value="GlmU/GlgC-like_hexapep"/>
</dbReference>
<feature type="domain" description="Nucleotidyl transferase" evidence="2">
    <location>
        <begin position="17"/>
        <end position="208"/>
    </location>
</feature>
<evidence type="ECO:0000313" key="5">
    <source>
        <dbReference type="Proteomes" id="UP000694308"/>
    </source>
</evidence>
<dbReference type="Proteomes" id="UP000694308">
    <property type="component" value="Unassembled WGS sequence"/>
</dbReference>
<accession>A0A949TYM9</accession>
<dbReference type="RefSeq" id="WP_218321296.1">
    <property type="nucleotide sequence ID" value="NZ_JAEEGC010000070.1"/>
</dbReference>
<dbReference type="PANTHER" id="PTHR43523:SF6">
    <property type="entry name" value="GLYCOGEN BIOSYNTHESIS PROTEIN GLGD"/>
    <property type="match status" value="1"/>
</dbReference>
<feature type="domain" description="Glucose-1-phosphate adenylyltransferase/Bifunctional protein GlmU-like C-terminal hexapeptide" evidence="3">
    <location>
        <begin position="283"/>
        <end position="351"/>
    </location>
</feature>
<evidence type="ECO:0000256" key="1">
    <source>
        <dbReference type="ARBA" id="ARBA00010443"/>
    </source>
</evidence>
<evidence type="ECO:0000313" key="4">
    <source>
        <dbReference type="EMBL" id="MBV7274231.1"/>
    </source>
</evidence>
<dbReference type="GO" id="GO:0005978">
    <property type="term" value="P:glycogen biosynthetic process"/>
    <property type="evidence" value="ECO:0007669"/>
    <property type="project" value="InterPro"/>
</dbReference>
<dbReference type="CDD" id="cd04651">
    <property type="entry name" value="LbH_G1P_AT_C"/>
    <property type="match status" value="1"/>
</dbReference>
<dbReference type="NCBIfam" id="TIGR02092">
    <property type="entry name" value="glgD"/>
    <property type="match status" value="1"/>
</dbReference>
<dbReference type="AlphaFoldDB" id="A0A949TYM9"/>
<comment type="similarity">
    <text evidence="1">Belongs to the bacterial/plant glucose-1-phosphate adenylyltransferase family.</text>
</comment>
<dbReference type="InterPro" id="IPR011831">
    <property type="entry name" value="ADP-Glc_PPase"/>
</dbReference>
<protein>
    <submittedName>
        <fullName evidence="4">Glucose-1-phosphate adenylyltransferase subunit GlgD</fullName>
        <ecNumber evidence="4">2.7.7.27</ecNumber>
    </submittedName>
</protein>
<dbReference type="GO" id="GO:0008878">
    <property type="term" value="F:glucose-1-phosphate adenylyltransferase activity"/>
    <property type="evidence" value="ECO:0007669"/>
    <property type="project" value="UniProtKB-EC"/>
</dbReference>
<evidence type="ECO:0000259" key="3">
    <source>
        <dbReference type="Pfam" id="PF24894"/>
    </source>
</evidence>
<dbReference type="EC" id="2.7.7.27" evidence="4"/>
<sequence length="378" mass="42900">MLKSCLGIINLDENEDRLRELTRNRPLASIPIAGRYRIIDFIISNLTNAGVKSIGIFSKMQSRSLMDHLGNGRPWDLNRKIDGLRLFNFTTTDPYIDDITNFSNNVEYLYRAGQEYVIFASSYMICNIDFKDILRKHIESNCDVTMVYKKVSNADESFGDCDVLNIDEKGKILSVGKNIGNRKNANVGMGIYIMKKEFLIHIINECVGTGRYRKVKSYIYNSLDKLKVESYEFTGYLACLNSLKAYYKASMELLDPKINKELFSKERPIYTKTNDEIPVRYGNDCVVRNSILGNGCSIDGTVENSIIFRRVHISKGAVLKNCIILQNCIIGENAKLCNIITDKFVDIGADKELKGDVNIPLVVEKNVISTNMDHPLFI</sequence>
<gene>
    <name evidence="4" type="primary">glgD</name>
    <name evidence="4" type="ORF">I6U48_15090</name>
</gene>
<dbReference type="EMBL" id="JAEEGC010000070">
    <property type="protein sequence ID" value="MBV7274231.1"/>
    <property type="molecule type" value="Genomic_DNA"/>
</dbReference>